<proteinExistence type="predicted"/>
<evidence type="ECO:0000313" key="4">
    <source>
        <dbReference type="Proteomes" id="UP000661012"/>
    </source>
</evidence>
<dbReference type="Proteomes" id="UP000661012">
    <property type="component" value="Unassembled WGS sequence"/>
</dbReference>
<dbReference type="KEGG" id="epe:CI789_07830"/>
<dbReference type="Proteomes" id="UP000306393">
    <property type="component" value="Unassembled WGS sequence"/>
</dbReference>
<name>A0A356YR67_9GAMM</name>
<gene>
    <name evidence="2" type="ORF">EpCFBP13511_12550</name>
    <name evidence="1" type="ORF">IFT93_01335</name>
</gene>
<sequence>MNRERLSAPWSDEAITAWLDGEMSADEMQDFEQQLKRDQTLSARTAALMKSNQPFEAAFEPLLAAAPAAQMKDDLNRLLAQAPAPAATRQVSRRALIAASLSFLAIGSSLGYFVRPDAAQRESEKIRDLEAGYMSLYSRQTLADVDSSAPLIARALQRTSQQMGLQLSAEQLALHNAALKSVRLLRYDDTSIVQIAWEHAQWGPVALCVSREKHENETGIQAERRHGMSLAWWHAGGYQFVLIGRTPAQQLQQSAGRLRQGLSAA</sequence>
<reference evidence="1 4" key="2">
    <citation type="journal article" date="2020" name="FEMS Microbiol. Ecol.">
        <title>Temporal dynamics of bacterial communities during seed development and maturation.</title>
        <authorList>
            <person name="Chesneau G."/>
            <person name="Torres-Cortes G."/>
            <person name="Briand M."/>
            <person name="Darrasse A."/>
            <person name="Preveaux A."/>
            <person name="Marais C."/>
            <person name="Jacques M.A."/>
            <person name="Shade A."/>
            <person name="Barret M."/>
        </authorList>
    </citation>
    <scope>NUCLEOTIDE SEQUENCE [LARGE SCALE GENOMIC DNA]</scope>
    <source>
        <strain evidence="1 4">CFBP13732</strain>
    </source>
</reference>
<evidence type="ECO:0008006" key="5">
    <source>
        <dbReference type="Google" id="ProtNLM"/>
    </source>
</evidence>
<dbReference type="AlphaFoldDB" id="A0A356YR67"/>
<dbReference type="EMBL" id="JACYNN010000001">
    <property type="protein sequence ID" value="MBD8105062.1"/>
    <property type="molecule type" value="Genomic_DNA"/>
</dbReference>
<dbReference type="RefSeq" id="WP_062743239.1">
    <property type="nucleotide sequence ID" value="NZ_CP022725.1"/>
</dbReference>
<dbReference type="EMBL" id="QGAC01000011">
    <property type="protein sequence ID" value="TKJ89603.1"/>
    <property type="molecule type" value="Genomic_DNA"/>
</dbReference>
<comment type="caution">
    <text evidence="2">The sequence shown here is derived from an EMBL/GenBank/DDBJ whole genome shotgun (WGS) entry which is preliminary data.</text>
</comment>
<protein>
    <recommendedName>
        <fullName evidence="5">Anti-sigma factor</fullName>
    </recommendedName>
</protein>
<organism evidence="2 3">
    <name type="scientific">Erwinia persicina</name>
    <dbReference type="NCBI Taxonomy" id="55211"/>
    <lineage>
        <taxon>Bacteria</taxon>
        <taxon>Pseudomonadati</taxon>
        <taxon>Pseudomonadota</taxon>
        <taxon>Gammaproteobacteria</taxon>
        <taxon>Enterobacterales</taxon>
        <taxon>Erwiniaceae</taxon>
        <taxon>Erwinia</taxon>
    </lineage>
</organism>
<dbReference type="STRING" id="1219360.GCA_001571305_00754"/>
<keyword evidence="4" id="KW-1185">Reference proteome</keyword>
<dbReference type="OrthoDB" id="7006010at2"/>
<reference evidence="2 3" key="1">
    <citation type="journal article" date="2019" name="Sci. Rep.">
        <title>Differences in resource use lead to coexistence of seed-transmitted microbial populations.</title>
        <authorList>
            <person name="Torres-Cortes G."/>
            <person name="Garcia B.J."/>
            <person name="Compant S."/>
            <person name="Rezki S."/>
            <person name="Jones P."/>
            <person name="Preveaux A."/>
            <person name="Briand M."/>
            <person name="Roulet A."/>
            <person name="Bouchez O."/>
            <person name="Jacobson D."/>
            <person name="Barret M."/>
        </authorList>
    </citation>
    <scope>NUCLEOTIDE SEQUENCE [LARGE SCALE GENOMIC DNA]</scope>
    <source>
        <strain evidence="2 3">CFBP13511</strain>
    </source>
</reference>
<evidence type="ECO:0000313" key="1">
    <source>
        <dbReference type="EMBL" id="MBD8105062.1"/>
    </source>
</evidence>
<evidence type="ECO:0000313" key="2">
    <source>
        <dbReference type="EMBL" id="TKJ89603.1"/>
    </source>
</evidence>
<accession>A0A356YR67</accession>
<evidence type="ECO:0000313" key="3">
    <source>
        <dbReference type="Proteomes" id="UP000306393"/>
    </source>
</evidence>